<keyword evidence="4" id="KW-0812">Transmembrane</keyword>
<dbReference type="PRINTS" id="PR00385">
    <property type="entry name" value="P450"/>
</dbReference>
<dbReference type="STRING" id="4432.A0A1U8AZM1"/>
<dbReference type="KEGG" id="nnu:104609185"/>
<organism evidence="13 14">
    <name type="scientific">Nelumbo nucifera</name>
    <name type="common">Sacred lotus</name>
    <dbReference type="NCBI Taxonomy" id="4432"/>
    <lineage>
        <taxon>Eukaryota</taxon>
        <taxon>Viridiplantae</taxon>
        <taxon>Streptophyta</taxon>
        <taxon>Embryophyta</taxon>
        <taxon>Tracheophyta</taxon>
        <taxon>Spermatophyta</taxon>
        <taxon>Magnoliopsida</taxon>
        <taxon>Proteales</taxon>
        <taxon>Nelumbonaceae</taxon>
        <taxon>Nelumbo</taxon>
    </lineage>
</organism>
<dbReference type="InterPro" id="IPR002401">
    <property type="entry name" value="Cyt_P450_E_grp-I"/>
</dbReference>
<protein>
    <submittedName>
        <fullName evidence="14">Cytochrome P450 714C2-like</fullName>
    </submittedName>
</protein>
<dbReference type="InterPro" id="IPR050665">
    <property type="entry name" value="Cytochrome_P450_Monooxygen"/>
</dbReference>
<comment type="subcellular location">
    <subcellularLocation>
        <location evidence="1">Membrane</location>
    </subcellularLocation>
</comment>
<keyword evidence="5 11" id="KW-0479">Metal-binding</keyword>
<keyword evidence="6" id="KW-1133">Transmembrane helix</keyword>
<evidence type="ECO:0000313" key="13">
    <source>
        <dbReference type="Proteomes" id="UP000189703"/>
    </source>
</evidence>
<comment type="similarity">
    <text evidence="2 12">Belongs to the cytochrome P450 family.</text>
</comment>
<dbReference type="PRINTS" id="PR00463">
    <property type="entry name" value="EP450I"/>
</dbReference>
<evidence type="ECO:0000256" key="6">
    <source>
        <dbReference type="ARBA" id="ARBA00022989"/>
    </source>
</evidence>
<comment type="cofactor">
    <cofactor evidence="11">
        <name>heme</name>
        <dbReference type="ChEBI" id="CHEBI:30413"/>
    </cofactor>
</comment>
<dbReference type="InterPro" id="IPR017972">
    <property type="entry name" value="Cyt_P450_CS"/>
</dbReference>
<reference evidence="14" key="1">
    <citation type="submission" date="2025-08" db="UniProtKB">
        <authorList>
            <consortium name="RefSeq"/>
        </authorList>
    </citation>
    <scope>IDENTIFICATION</scope>
</reference>
<dbReference type="GeneID" id="104609185"/>
<evidence type="ECO:0000256" key="9">
    <source>
        <dbReference type="ARBA" id="ARBA00023033"/>
    </source>
</evidence>
<dbReference type="SUPFAM" id="SSF48264">
    <property type="entry name" value="Cytochrome P450"/>
    <property type="match status" value="1"/>
</dbReference>
<dbReference type="InterPro" id="IPR001128">
    <property type="entry name" value="Cyt_P450"/>
</dbReference>
<name>A0A1U8AZM1_NELNU</name>
<gene>
    <name evidence="14" type="primary">LOC104609185</name>
</gene>
<dbReference type="RefSeq" id="XP_010273731.1">
    <property type="nucleotide sequence ID" value="XM_010275429.2"/>
</dbReference>
<evidence type="ECO:0000313" key="14">
    <source>
        <dbReference type="RefSeq" id="XP_010273731.1"/>
    </source>
</evidence>
<keyword evidence="13" id="KW-1185">Reference proteome</keyword>
<dbReference type="GO" id="GO:0005506">
    <property type="term" value="F:iron ion binding"/>
    <property type="evidence" value="ECO:0007669"/>
    <property type="project" value="InterPro"/>
</dbReference>
<dbReference type="AlphaFoldDB" id="A0A1U8AZM1"/>
<dbReference type="eggNOG" id="KOG0157">
    <property type="taxonomic scope" value="Eukaryota"/>
</dbReference>
<keyword evidence="9 12" id="KW-0503">Monooxygenase</keyword>
<dbReference type="GO" id="GO:0016705">
    <property type="term" value="F:oxidoreductase activity, acting on paired donors, with incorporation or reduction of molecular oxygen"/>
    <property type="evidence" value="ECO:0007669"/>
    <property type="project" value="InterPro"/>
</dbReference>
<dbReference type="GO" id="GO:0016020">
    <property type="term" value="C:membrane"/>
    <property type="evidence" value="ECO:0007669"/>
    <property type="project" value="UniProtKB-SubCell"/>
</dbReference>
<dbReference type="GO" id="GO:0004497">
    <property type="term" value="F:monooxygenase activity"/>
    <property type="evidence" value="ECO:0000318"/>
    <property type="project" value="GO_Central"/>
</dbReference>
<dbReference type="GO" id="GO:0020037">
    <property type="term" value="F:heme binding"/>
    <property type="evidence" value="ECO:0007669"/>
    <property type="project" value="InterPro"/>
</dbReference>
<evidence type="ECO:0000256" key="10">
    <source>
        <dbReference type="ARBA" id="ARBA00023136"/>
    </source>
</evidence>
<dbReference type="Proteomes" id="UP000189703">
    <property type="component" value="Unplaced"/>
</dbReference>
<keyword evidence="8 11" id="KW-0408">Iron</keyword>
<accession>A0A1U8AZM1</accession>
<dbReference type="InterPro" id="IPR036396">
    <property type="entry name" value="Cyt_P450_sf"/>
</dbReference>
<dbReference type="OMA" id="LMEYHST"/>
<dbReference type="Gene3D" id="1.10.630.10">
    <property type="entry name" value="Cytochrome P450"/>
    <property type="match status" value="1"/>
</dbReference>
<evidence type="ECO:0000256" key="8">
    <source>
        <dbReference type="ARBA" id="ARBA00023004"/>
    </source>
</evidence>
<keyword evidence="7 12" id="KW-0560">Oxidoreductase</keyword>
<keyword evidence="3 11" id="KW-0349">Heme</keyword>
<feature type="binding site" description="axial binding residue" evidence="11">
    <location>
        <position position="465"/>
    </location>
    <ligand>
        <name>heme</name>
        <dbReference type="ChEBI" id="CHEBI:30413"/>
    </ligand>
    <ligandPart>
        <name>Fe</name>
        <dbReference type="ChEBI" id="CHEBI:18248"/>
    </ligandPart>
</feature>
<dbReference type="PROSITE" id="PS00086">
    <property type="entry name" value="CYTOCHROME_P450"/>
    <property type="match status" value="1"/>
</dbReference>
<evidence type="ECO:0000256" key="12">
    <source>
        <dbReference type="RuleBase" id="RU000461"/>
    </source>
</evidence>
<evidence type="ECO:0000256" key="3">
    <source>
        <dbReference type="ARBA" id="ARBA00022617"/>
    </source>
</evidence>
<evidence type="ECO:0000256" key="4">
    <source>
        <dbReference type="ARBA" id="ARBA00022692"/>
    </source>
</evidence>
<dbReference type="PANTHER" id="PTHR24282:SF36">
    <property type="entry name" value="CYTOCHROME P450 714A1-RELATED"/>
    <property type="match status" value="1"/>
</dbReference>
<proteinExistence type="inferred from homology"/>
<evidence type="ECO:0000256" key="1">
    <source>
        <dbReference type="ARBA" id="ARBA00004370"/>
    </source>
</evidence>
<evidence type="ECO:0000256" key="7">
    <source>
        <dbReference type="ARBA" id="ARBA00023002"/>
    </source>
</evidence>
<dbReference type="Pfam" id="PF00067">
    <property type="entry name" value="p450"/>
    <property type="match status" value="1"/>
</dbReference>
<dbReference type="OrthoDB" id="1470350at2759"/>
<dbReference type="PANTHER" id="PTHR24282">
    <property type="entry name" value="CYTOCHROME P450 FAMILY MEMBER"/>
    <property type="match status" value="1"/>
</dbReference>
<evidence type="ECO:0000256" key="11">
    <source>
        <dbReference type="PIRSR" id="PIRSR602401-1"/>
    </source>
</evidence>
<keyword evidence="10" id="KW-0472">Membrane</keyword>
<evidence type="ECO:0000256" key="2">
    <source>
        <dbReference type="ARBA" id="ARBA00010617"/>
    </source>
</evidence>
<evidence type="ECO:0000256" key="5">
    <source>
        <dbReference type="ARBA" id="ARBA00022723"/>
    </source>
</evidence>
<sequence>MEGTQIFVSLVLLCFSGFCAFLYEVLWLRAERLRKKLRQQGIRGPPPSFPYGNFLDMKRIKSAMVGMSPLMEKDGSLTSDYTPVLFPYLELWRKEYGPIFTYATGNVQHIYITDPNLVKEISLHKSWDLGKPSYVIEQLGALLGHGVTMSNGHVWAHQRKLIAPEFFIDKVKGMVGLMVETTLPLLKLWEDQIEGGGGLADIRVDEDLINLSADVISRACFGSTYSDGKEIFSLFKRLQSTMSGATIFIRIPYLRYLPTKSNREAWRLEQEIEKWISESVTKRREQNVASTEKDLLQMILEAANADKLEQKTANRLVLDNCKNIYVAGHETVSSAATWALMLLASHPEWQSRIRTEVTEVFGDGLPNADMLHKMKTLTMVIQETLRLYPPSSFIAREAFKEKHIDELCIPKGVNLWIPIATLHRLPEIWGPDSDEFKPERFAQGISGACKLPQMYMPFGLGPRTCLGQKFAMVELKIILSLIVSKFSFSLSPNYIHSPAFKLVIQPEYGINLLIRGA</sequence>